<evidence type="ECO:0008006" key="4">
    <source>
        <dbReference type="Google" id="ProtNLM"/>
    </source>
</evidence>
<reference evidence="2 3" key="1">
    <citation type="submission" date="2023-08" db="EMBL/GenBank/DDBJ databases">
        <title>Pathogen: clinical or host-associated sample.</title>
        <authorList>
            <person name="Hergert J."/>
            <person name="Casey R."/>
            <person name="Wagner J."/>
            <person name="Young E.L."/>
            <person name="Oakeson K.F."/>
        </authorList>
    </citation>
    <scope>NUCLEOTIDE SEQUENCE [LARGE SCALE GENOMIC DNA]</scope>
    <source>
        <strain evidence="2 3">1760953</strain>
    </source>
</reference>
<keyword evidence="3" id="KW-1185">Reference proteome</keyword>
<dbReference type="AlphaFoldDB" id="A0AA50CP43"/>
<feature type="compositionally biased region" description="Polar residues" evidence="1">
    <location>
        <begin position="28"/>
        <end position="41"/>
    </location>
</feature>
<feature type="region of interest" description="Disordered" evidence="1">
    <location>
        <begin position="28"/>
        <end position="67"/>
    </location>
</feature>
<sequence length="268" mass="30564">MRHTHKISKYIKMKRVGLGSLAFPSSLSNDGACSSGTGSNESYERTPFVEPSPARATRKPALKQAKTNRGHSVFGNIVVYHESGLEQRVSSLLRTYRNIKTLMSQYPRVEYFDDEGIRHQHTFDYFVELTDGTRIGVAVKPSRKRDEMKDLLKRIRDNGITGVGTGGRRTTAVVDAIILVTEHEATYDLFENTYFILMSRSHHDDAEVRQLRNVLEKMPGQVRFGHLLLDCSSRRTRRTAIWRLIDLGFLQPVNLGRIDELSWLRAAQ</sequence>
<organism evidence="2 3">
    <name type="scientific">Shinella sumterensis</name>
    <dbReference type="NCBI Taxonomy" id="1967501"/>
    <lineage>
        <taxon>Bacteria</taxon>
        <taxon>Pseudomonadati</taxon>
        <taxon>Pseudomonadota</taxon>
        <taxon>Alphaproteobacteria</taxon>
        <taxon>Hyphomicrobiales</taxon>
        <taxon>Rhizobiaceae</taxon>
        <taxon>Shinella</taxon>
    </lineage>
</organism>
<feature type="compositionally biased region" description="Basic residues" evidence="1">
    <location>
        <begin position="56"/>
        <end position="67"/>
    </location>
</feature>
<gene>
    <name evidence="2" type="ORF">Q9313_02085</name>
</gene>
<protein>
    <recommendedName>
        <fullName evidence="4">TnsA endonuclease-like protein</fullName>
    </recommendedName>
</protein>
<evidence type="ECO:0000256" key="1">
    <source>
        <dbReference type="SAM" id="MobiDB-lite"/>
    </source>
</evidence>
<dbReference type="Proteomes" id="UP001234585">
    <property type="component" value="Chromosome"/>
</dbReference>
<proteinExistence type="predicted"/>
<dbReference type="EMBL" id="CP132302">
    <property type="protein sequence ID" value="WLR97841.1"/>
    <property type="molecule type" value="Genomic_DNA"/>
</dbReference>
<name>A0AA50CP43_9HYPH</name>
<evidence type="ECO:0000313" key="2">
    <source>
        <dbReference type="EMBL" id="WLR97841.1"/>
    </source>
</evidence>
<accession>A0AA50CP43</accession>
<evidence type="ECO:0000313" key="3">
    <source>
        <dbReference type="Proteomes" id="UP001234585"/>
    </source>
</evidence>
<dbReference type="RefSeq" id="WP_306037755.1">
    <property type="nucleotide sequence ID" value="NZ_CP132302.1"/>
</dbReference>